<proteinExistence type="predicted"/>
<feature type="domain" description="HTH tetR-type" evidence="6">
    <location>
        <begin position="21"/>
        <end position="81"/>
    </location>
</feature>
<evidence type="ECO:0000256" key="3">
    <source>
        <dbReference type="ARBA" id="ARBA00023163"/>
    </source>
</evidence>
<dbReference type="PROSITE" id="PS01081">
    <property type="entry name" value="HTH_TETR_1"/>
    <property type="match status" value="1"/>
</dbReference>
<sequence>MQEVQENKLPPPAGLRERKRADTHARIQAEAMRLFIERGFEATTLDDVAEAAFLSRRTLFHYFESKEEIVLSHTAALPDAIAEAVAHLPADAPLLELVEGALVEMVTRYQTPQLRALARLIRDTPTLSAGDQAKYDKVERALAKALANRKDVPEDDIACRVAAATAIGILKLAVEAWLSGPDAGPGPFCEAAFAALKNVVTKA</sequence>
<keyword evidence="3" id="KW-0804">Transcription</keyword>
<dbReference type="SUPFAM" id="SSF46689">
    <property type="entry name" value="Homeodomain-like"/>
    <property type="match status" value="1"/>
</dbReference>
<feature type="region of interest" description="Disordered" evidence="5">
    <location>
        <begin position="1"/>
        <end position="22"/>
    </location>
</feature>
<evidence type="ECO:0000256" key="5">
    <source>
        <dbReference type="SAM" id="MobiDB-lite"/>
    </source>
</evidence>
<reference evidence="7 8" key="1">
    <citation type="submission" date="2016-10" db="EMBL/GenBank/DDBJ databases">
        <authorList>
            <person name="Varghese N."/>
            <person name="Submissions S."/>
        </authorList>
    </citation>
    <scope>NUCLEOTIDE SEQUENCE [LARGE SCALE GENOMIC DNA]</scope>
    <source>
        <strain evidence="7 8">BS2776</strain>
    </source>
</reference>
<keyword evidence="1" id="KW-0805">Transcription regulation</keyword>
<evidence type="ECO:0000256" key="1">
    <source>
        <dbReference type="ARBA" id="ARBA00023015"/>
    </source>
</evidence>
<evidence type="ECO:0000256" key="4">
    <source>
        <dbReference type="PROSITE-ProRule" id="PRU00335"/>
    </source>
</evidence>
<dbReference type="InterPro" id="IPR041347">
    <property type="entry name" value="MftR_C"/>
</dbReference>
<organism evidence="7 8">
    <name type="scientific">Pseudomonas poae</name>
    <dbReference type="NCBI Taxonomy" id="200451"/>
    <lineage>
        <taxon>Bacteria</taxon>
        <taxon>Pseudomonadati</taxon>
        <taxon>Pseudomonadota</taxon>
        <taxon>Gammaproteobacteria</taxon>
        <taxon>Pseudomonadales</taxon>
        <taxon>Pseudomonadaceae</taxon>
        <taxon>Pseudomonas</taxon>
    </lineage>
</organism>
<keyword evidence="2 4" id="KW-0238">DNA-binding</keyword>
<dbReference type="Gene3D" id="1.10.357.10">
    <property type="entry name" value="Tetracycline Repressor, domain 2"/>
    <property type="match status" value="1"/>
</dbReference>
<name>A0ABY0RCR9_9PSED</name>
<dbReference type="InterPro" id="IPR001647">
    <property type="entry name" value="HTH_TetR"/>
</dbReference>
<dbReference type="Proteomes" id="UP000181903">
    <property type="component" value="Chromosome I"/>
</dbReference>
<dbReference type="Pfam" id="PF00440">
    <property type="entry name" value="TetR_N"/>
    <property type="match status" value="1"/>
</dbReference>
<dbReference type="PANTHER" id="PTHR30055:SF238">
    <property type="entry name" value="MYCOFACTOCIN BIOSYNTHESIS TRANSCRIPTIONAL REGULATOR MFTR-RELATED"/>
    <property type="match status" value="1"/>
</dbReference>
<dbReference type="InterPro" id="IPR023772">
    <property type="entry name" value="DNA-bd_HTH_TetR-type_CS"/>
</dbReference>
<keyword evidence="8" id="KW-1185">Reference proteome</keyword>
<dbReference type="InterPro" id="IPR050109">
    <property type="entry name" value="HTH-type_TetR-like_transc_reg"/>
</dbReference>
<dbReference type="InterPro" id="IPR009057">
    <property type="entry name" value="Homeodomain-like_sf"/>
</dbReference>
<gene>
    <name evidence="7" type="ORF">SAMN04490208_1043</name>
</gene>
<dbReference type="PRINTS" id="PR00455">
    <property type="entry name" value="HTHTETR"/>
</dbReference>
<dbReference type="PANTHER" id="PTHR30055">
    <property type="entry name" value="HTH-TYPE TRANSCRIPTIONAL REGULATOR RUTR"/>
    <property type="match status" value="1"/>
</dbReference>
<dbReference type="RefSeq" id="WP_069665447.1">
    <property type="nucleotide sequence ID" value="NZ_JYLI01000007.1"/>
</dbReference>
<evidence type="ECO:0000256" key="2">
    <source>
        <dbReference type="ARBA" id="ARBA00023125"/>
    </source>
</evidence>
<dbReference type="Pfam" id="PF17754">
    <property type="entry name" value="TetR_C_14"/>
    <property type="match status" value="1"/>
</dbReference>
<dbReference type="GO" id="GO:0003677">
    <property type="term" value="F:DNA binding"/>
    <property type="evidence" value="ECO:0007669"/>
    <property type="project" value="UniProtKB-KW"/>
</dbReference>
<evidence type="ECO:0000313" key="7">
    <source>
        <dbReference type="EMBL" id="SDN66435.1"/>
    </source>
</evidence>
<dbReference type="PROSITE" id="PS50977">
    <property type="entry name" value="HTH_TETR_2"/>
    <property type="match status" value="1"/>
</dbReference>
<feature type="DNA-binding region" description="H-T-H motif" evidence="4">
    <location>
        <begin position="44"/>
        <end position="63"/>
    </location>
</feature>
<protein>
    <submittedName>
        <fullName evidence="7">DNA-binding transcriptional regulator, AcrR family</fullName>
    </submittedName>
</protein>
<dbReference type="EMBL" id="LT629706">
    <property type="protein sequence ID" value="SDN66435.1"/>
    <property type="molecule type" value="Genomic_DNA"/>
</dbReference>
<accession>A0ABY0RCR9</accession>
<evidence type="ECO:0000313" key="8">
    <source>
        <dbReference type="Proteomes" id="UP000181903"/>
    </source>
</evidence>
<evidence type="ECO:0000259" key="6">
    <source>
        <dbReference type="PROSITE" id="PS50977"/>
    </source>
</evidence>
<dbReference type="Gene3D" id="1.10.10.60">
    <property type="entry name" value="Homeodomain-like"/>
    <property type="match status" value="1"/>
</dbReference>